<dbReference type="InterPro" id="IPR052979">
    <property type="entry name" value="Adenylate-forming_domain"/>
</dbReference>
<feature type="transmembrane region" description="Helical" evidence="1">
    <location>
        <begin position="580"/>
        <end position="603"/>
    </location>
</feature>
<feature type="domain" description="AMP-dependent synthetase/ligase" evidence="2">
    <location>
        <begin position="36"/>
        <end position="373"/>
    </location>
</feature>
<evidence type="ECO:0000256" key="1">
    <source>
        <dbReference type="SAM" id="Phobius"/>
    </source>
</evidence>
<accession>A0A9P7MYU0</accession>
<evidence type="ECO:0000313" key="5">
    <source>
        <dbReference type="Proteomes" id="UP000742024"/>
    </source>
</evidence>
<sequence length="999" mass="108526">MHDNKKSPSFSLPTADFTHGEASYCPFPTVTSAFYHHAASIPSVKAVYDLSNGVHSRELTYRELAIQAQLLASRLRALGIGPDQKIPLVVKRGTEMVIGIMAILSCGAQYVPLDGGIVPDSTIRHVAEQCGGHIVLCISSTKSRVKALLPTSNPIVIEQRAIPSDQTLSNPKAWIDLASSNTGCYVIYTSGTTGKPKGVDVTHKNVANLVCLSPGGLGVRPGMNVGQMLNISFDMAAWEIFSCLCNGGTLVVRGNNWEPTLDELDVLICTPTILSKYHPKLYPKIKVVATAGEPTSQGLADLWASHTIYWNCCGPTETTIVNTMSKHVVGEPISIGRPTPNNMVYILDHDGKPVPVGVAGVMWAGGHGVTRGYVGLASKTKEAYIPDPFANDGSFMYCTGDIGQWREDGNIDILGRVDDQVKVKGFRVELDGVSSSLASAPGVTRATTLLIEGDIHGFTVPLGPDVETVLAHTKKLQPYYAIPSKIHQLNAFPTTANGKIDKKCLRDLALAQRPGTIAATEKCRPQSAASSDQMTLAETRRSVSSSSTVTVVDEKLNLDKEIPEKKLPKHLRGFRHRIAVVYRFMFSLIGLLNVGALIALIFVHPGPEWLATLTAANLVLAVLIRQDAVINMLYTVACSAPHSAPFWLRKRLAKIYHLGGVHSGAGICATAWLLGSTFRSTVAYAEKKTNDSLATLVISWMLCVLCCGLVGFAWPAFRKKYHNQFERIHRFVGWTVLALFWVRTILSVRDVTALGDDFGLALVKTPGFWMLGVATCSIASSWFWLRKVPVHAVPLSDHAIVLSFDYTVPVNGSFTRISNRPLLEWHSFATIPVPQAQPSSFIDKPGYSVVVSNAGDWTRNCIRNPPTSLWVRGLPTCGVMRVATLFNRIVVIATGSGIGPLLGHIGRPTCPTQLIWSTSNPEKTFGKQIMDTIHGSIPDAVIHDTKQKGRPDLVKMGYNMAKEFRAEAVIIIANEKITKKVVYGLETRGVAAYGAIWDS</sequence>
<dbReference type="InterPro" id="IPR042099">
    <property type="entry name" value="ANL_N_sf"/>
</dbReference>
<gene>
    <name evidence="4" type="ORF">E4U56_000141</name>
    <name evidence="3" type="ORF">E4U57_000959</name>
</gene>
<dbReference type="PANTHER" id="PTHR33927:SF5">
    <property type="entry name" value="ENZYME, PUTATIVE (AFU_ORTHOLOGUE AFUA_8G01222)-RELATED"/>
    <property type="match status" value="1"/>
</dbReference>
<dbReference type="EMBL" id="SRPS01000010">
    <property type="protein sequence ID" value="KAG5977177.1"/>
    <property type="molecule type" value="Genomic_DNA"/>
</dbReference>
<organism evidence="4 6">
    <name type="scientific">Claviceps arundinis</name>
    <dbReference type="NCBI Taxonomy" id="1623583"/>
    <lineage>
        <taxon>Eukaryota</taxon>
        <taxon>Fungi</taxon>
        <taxon>Dikarya</taxon>
        <taxon>Ascomycota</taxon>
        <taxon>Pezizomycotina</taxon>
        <taxon>Sordariomycetes</taxon>
        <taxon>Hypocreomycetidae</taxon>
        <taxon>Hypocreales</taxon>
        <taxon>Clavicipitaceae</taxon>
        <taxon>Claviceps</taxon>
    </lineage>
</organism>
<protein>
    <recommendedName>
        <fullName evidence="2">AMP-dependent synthetase/ligase domain-containing protein</fullName>
    </recommendedName>
</protein>
<dbReference type="PANTHER" id="PTHR33927">
    <property type="entry name" value="TRANSMEMBRANE PROTEIN"/>
    <property type="match status" value="1"/>
</dbReference>
<evidence type="ECO:0000313" key="3">
    <source>
        <dbReference type="EMBL" id="KAG5959127.1"/>
    </source>
</evidence>
<evidence type="ECO:0000313" key="4">
    <source>
        <dbReference type="EMBL" id="KAG5977177.1"/>
    </source>
</evidence>
<dbReference type="Gene3D" id="3.30.300.30">
    <property type="match status" value="1"/>
</dbReference>
<feature type="transmembrane region" description="Helical" evidence="1">
    <location>
        <begin position="694"/>
        <end position="716"/>
    </location>
</feature>
<dbReference type="InterPro" id="IPR000873">
    <property type="entry name" value="AMP-dep_synth/lig_dom"/>
</dbReference>
<dbReference type="InterPro" id="IPR045851">
    <property type="entry name" value="AMP-bd_C_sf"/>
</dbReference>
<feature type="transmembrane region" description="Helical" evidence="1">
    <location>
        <begin position="728"/>
        <end position="746"/>
    </location>
</feature>
<proteinExistence type="predicted"/>
<dbReference type="Pfam" id="PF00501">
    <property type="entry name" value="AMP-binding"/>
    <property type="match status" value="1"/>
</dbReference>
<keyword evidence="1" id="KW-0812">Transmembrane</keyword>
<reference evidence="4 5" key="1">
    <citation type="journal article" date="2020" name="bioRxiv">
        <title>Whole genome comparisons of ergot fungi reveals the divergence and evolution of species within the genus Claviceps are the result of varying mechanisms driving genome evolution and host range expansion.</title>
        <authorList>
            <person name="Wyka S.A."/>
            <person name="Mondo S.J."/>
            <person name="Liu M."/>
            <person name="Dettman J."/>
            <person name="Nalam V."/>
            <person name="Broders K.D."/>
        </authorList>
    </citation>
    <scope>NUCLEOTIDE SEQUENCE</scope>
    <source>
        <strain evidence="4">CCC 1102</strain>
        <strain evidence="3 5">LM583</strain>
    </source>
</reference>
<keyword evidence="5" id="KW-1185">Reference proteome</keyword>
<dbReference type="Gene3D" id="3.40.50.12780">
    <property type="entry name" value="N-terminal domain of ligase-like"/>
    <property type="match status" value="1"/>
</dbReference>
<keyword evidence="1" id="KW-0472">Membrane</keyword>
<dbReference type="EMBL" id="SRPR01000130">
    <property type="protein sequence ID" value="KAG5959127.1"/>
    <property type="molecule type" value="Genomic_DNA"/>
</dbReference>
<dbReference type="PROSITE" id="PS00455">
    <property type="entry name" value="AMP_BINDING"/>
    <property type="match status" value="1"/>
</dbReference>
<dbReference type="Proteomes" id="UP000742024">
    <property type="component" value="Unassembled WGS sequence"/>
</dbReference>
<dbReference type="Proteomes" id="UP000784919">
    <property type="component" value="Unassembled WGS sequence"/>
</dbReference>
<name>A0A9P7MYU0_9HYPO</name>
<dbReference type="InterPro" id="IPR020845">
    <property type="entry name" value="AMP-binding_CS"/>
</dbReference>
<feature type="transmembrane region" description="Helical" evidence="1">
    <location>
        <begin position="655"/>
        <end position="674"/>
    </location>
</feature>
<dbReference type="SUPFAM" id="SSF56801">
    <property type="entry name" value="Acetyl-CoA synthetase-like"/>
    <property type="match status" value="1"/>
</dbReference>
<evidence type="ECO:0000313" key="6">
    <source>
        <dbReference type="Proteomes" id="UP000784919"/>
    </source>
</evidence>
<keyword evidence="1" id="KW-1133">Transmembrane helix</keyword>
<dbReference type="OrthoDB" id="3142841at2759"/>
<comment type="caution">
    <text evidence="4">The sequence shown here is derived from an EMBL/GenBank/DDBJ whole genome shotgun (WGS) entry which is preliminary data.</text>
</comment>
<feature type="transmembrane region" description="Helical" evidence="1">
    <location>
        <begin position="766"/>
        <end position="785"/>
    </location>
</feature>
<evidence type="ECO:0000259" key="2">
    <source>
        <dbReference type="Pfam" id="PF00501"/>
    </source>
</evidence>
<dbReference type="AlphaFoldDB" id="A0A9P7MYU0"/>